<evidence type="ECO:0000256" key="1">
    <source>
        <dbReference type="ARBA" id="ARBA00001946"/>
    </source>
</evidence>
<evidence type="ECO:0000256" key="4">
    <source>
        <dbReference type="ARBA" id="ARBA00022722"/>
    </source>
</evidence>
<evidence type="ECO:0000256" key="6">
    <source>
        <dbReference type="ARBA" id="ARBA00022759"/>
    </source>
</evidence>
<dbReference type="GO" id="GO:0003723">
    <property type="term" value="F:RNA binding"/>
    <property type="evidence" value="ECO:0007669"/>
    <property type="project" value="UniProtKB-KW"/>
</dbReference>
<name>A0A7C6EDB9_UNCW3</name>
<organism evidence="13">
    <name type="scientific">candidate division WOR-3 bacterium</name>
    <dbReference type="NCBI Taxonomy" id="2052148"/>
    <lineage>
        <taxon>Bacteria</taxon>
        <taxon>Bacteria division WOR-3</taxon>
    </lineage>
</organism>
<dbReference type="AlphaFoldDB" id="A0A7C6EDB9"/>
<dbReference type="Gene3D" id="3.40.1260.20">
    <property type="entry name" value="Ribonuclease E, catalytic domain"/>
    <property type="match status" value="1"/>
</dbReference>
<dbReference type="NCBIfam" id="TIGR00757">
    <property type="entry name" value="RNaseEG"/>
    <property type="match status" value="1"/>
</dbReference>
<dbReference type="GO" id="GO:0006364">
    <property type="term" value="P:rRNA processing"/>
    <property type="evidence" value="ECO:0007669"/>
    <property type="project" value="TreeGrafter"/>
</dbReference>
<evidence type="ECO:0000256" key="7">
    <source>
        <dbReference type="ARBA" id="ARBA00022801"/>
    </source>
</evidence>
<evidence type="ECO:0000256" key="11">
    <source>
        <dbReference type="SAM" id="Coils"/>
    </source>
</evidence>
<dbReference type="SMART" id="SM00316">
    <property type="entry name" value="S1"/>
    <property type="match status" value="1"/>
</dbReference>
<dbReference type="Pfam" id="PF10150">
    <property type="entry name" value="RNase_E_G"/>
    <property type="match status" value="1"/>
</dbReference>
<sequence>MKTKNEIILSSDERETRVALLEEDRLVEFHIEQAEKKSLVGRIYKGKVQNVVNGLRGAFVNLGLKKNGFLPLVEIPEYEIFEPELEIEPISKRRGKKIAITEGQEILCQIVKEPFNEKGARLTSFVSLPGRYLVYFPNADRIGISRRIREGRHRHRLREIARKIRKPNVGLIIRTAAETAQEEDLRNEYNNLEKKWLQIKQKSEEVTAPALLYDEPSIAVKLVRDLVTPDTKNLYVDNPQVYKEIISYLETTAPNLCQKVHLYQGSVPIMEHFKIEAQLQQALERKVWLKSGGFITIDQTEALVAIDVNTGRSAKEEDPERLILSTNLEAASEIARQIRLRDLSGLIIIDFIDMQDPKNTERVITELKLCLENDRAKADFSRMSRFGLLEMTRERIRPGLIYTLCETCPTCGGLGRIYARAEIAKKIERAILTKLDVLKGKKVRLLVSPHLHNFLTQQWLEKLGEFVKKNALSLEIKSDSSLNSTDFKILTDYKA</sequence>
<keyword evidence="2" id="KW-1003">Cell membrane</keyword>
<evidence type="ECO:0000313" key="13">
    <source>
        <dbReference type="EMBL" id="HHS52380.1"/>
    </source>
</evidence>
<keyword evidence="4" id="KW-0540">Nuclease</keyword>
<keyword evidence="11" id="KW-0175">Coiled coil</keyword>
<evidence type="ECO:0000256" key="3">
    <source>
        <dbReference type="ARBA" id="ARBA00022519"/>
    </source>
</evidence>
<dbReference type="InterPro" id="IPR012340">
    <property type="entry name" value="NA-bd_OB-fold"/>
</dbReference>
<dbReference type="Pfam" id="PF00575">
    <property type="entry name" value="S1"/>
    <property type="match status" value="1"/>
</dbReference>
<evidence type="ECO:0000256" key="2">
    <source>
        <dbReference type="ARBA" id="ARBA00022475"/>
    </source>
</evidence>
<gene>
    <name evidence="13" type="ORF">ENW73_05895</name>
</gene>
<evidence type="ECO:0000256" key="9">
    <source>
        <dbReference type="ARBA" id="ARBA00022884"/>
    </source>
</evidence>
<feature type="domain" description="S1 motif" evidence="12">
    <location>
        <begin position="41"/>
        <end position="125"/>
    </location>
</feature>
<comment type="caution">
    <text evidence="13">The sequence shown here is derived from an EMBL/GenBank/DDBJ whole genome shotgun (WGS) entry which is preliminary data.</text>
</comment>
<dbReference type="GO" id="GO:0004540">
    <property type="term" value="F:RNA nuclease activity"/>
    <property type="evidence" value="ECO:0007669"/>
    <property type="project" value="InterPro"/>
</dbReference>
<keyword evidence="10" id="KW-0472">Membrane</keyword>
<dbReference type="SUPFAM" id="SSF50249">
    <property type="entry name" value="Nucleic acid-binding proteins"/>
    <property type="match status" value="1"/>
</dbReference>
<dbReference type="PROSITE" id="PS50126">
    <property type="entry name" value="S1"/>
    <property type="match status" value="1"/>
</dbReference>
<feature type="coiled-coil region" evidence="11">
    <location>
        <begin position="175"/>
        <end position="202"/>
    </location>
</feature>
<dbReference type="InterPro" id="IPR003029">
    <property type="entry name" value="S1_domain"/>
</dbReference>
<dbReference type="GO" id="GO:0004519">
    <property type="term" value="F:endonuclease activity"/>
    <property type="evidence" value="ECO:0007669"/>
    <property type="project" value="UniProtKB-KW"/>
</dbReference>
<dbReference type="CDD" id="cd04453">
    <property type="entry name" value="S1_RNase_E"/>
    <property type="match status" value="1"/>
</dbReference>
<keyword evidence="8" id="KW-0460">Magnesium</keyword>
<evidence type="ECO:0000256" key="10">
    <source>
        <dbReference type="ARBA" id="ARBA00023136"/>
    </source>
</evidence>
<dbReference type="PANTHER" id="PTHR30001:SF1">
    <property type="entry name" value="RIBONUCLEASE E_G-LIKE PROTEIN, CHLOROPLASTIC"/>
    <property type="match status" value="1"/>
</dbReference>
<keyword evidence="7" id="KW-0378">Hydrolase</keyword>
<accession>A0A7C6EDB9</accession>
<keyword evidence="5" id="KW-0479">Metal-binding</keyword>
<dbReference type="InterPro" id="IPR004659">
    <property type="entry name" value="RNase_E/G"/>
</dbReference>
<evidence type="ECO:0000256" key="5">
    <source>
        <dbReference type="ARBA" id="ARBA00022723"/>
    </source>
</evidence>
<keyword evidence="9" id="KW-0694">RNA-binding</keyword>
<evidence type="ECO:0000256" key="8">
    <source>
        <dbReference type="ARBA" id="ARBA00022842"/>
    </source>
</evidence>
<dbReference type="InterPro" id="IPR019307">
    <property type="entry name" value="RNA-bd_AU-1/RNase_E/G"/>
</dbReference>
<dbReference type="GO" id="GO:0046872">
    <property type="term" value="F:metal ion binding"/>
    <property type="evidence" value="ECO:0007669"/>
    <property type="project" value="UniProtKB-KW"/>
</dbReference>
<proteinExistence type="predicted"/>
<dbReference type="GO" id="GO:0005737">
    <property type="term" value="C:cytoplasm"/>
    <property type="evidence" value="ECO:0007669"/>
    <property type="project" value="TreeGrafter"/>
</dbReference>
<keyword evidence="3" id="KW-0997">Cell inner membrane</keyword>
<reference evidence="13" key="1">
    <citation type="journal article" date="2020" name="mSystems">
        <title>Genome- and Community-Level Interaction Insights into Carbon Utilization and Element Cycling Functions of Hydrothermarchaeota in Hydrothermal Sediment.</title>
        <authorList>
            <person name="Zhou Z."/>
            <person name="Liu Y."/>
            <person name="Xu W."/>
            <person name="Pan J."/>
            <person name="Luo Z.H."/>
            <person name="Li M."/>
        </authorList>
    </citation>
    <scope>NUCLEOTIDE SEQUENCE [LARGE SCALE GENOMIC DNA]</scope>
    <source>
        <strain evidence="13">SpSt-876</strain>
    </source>
</reference>
<dbReference type="EMBL" id="DTLI01000141">
    <property type="protein sequence ID" value="HHS52380.1"/>
    <property type="molecule type" value="Genomic_DNA"/>
</dbReference>
<dbReference type="Gene3D" id="2.40.50.140">
    <property type="entry name" value="Nucleic acid-binding proteins"/>
    <property type="match status" value="1"/>
</dbReference>
<evidence type="ECO:0000259" key="12">
    <source>
        <dbReference type="PROSITE" id="PS50126"/>
    </source>
</evidence>
<dbReference type="GO" id="GO:0016787">
    <property type="term" value="F:hydrolase activity"/>
    <property type="evidence" value="ECO:0007669"/>
    <property type="project" value="UniProtKB-KW"/>
</dbReference>
<comment type="cofactor">
    <cofactor evidence="1">
        <name>Mg(2+)</name>
        <dbReference type="ChEBI" id="CHEBI:18420"/>
    </cofactor>
</comment>
<dbReference type="PANTHER" id="PTHR30001">
    <property type="entry name" value="RIBONUCLEASE"/>
    <property type="match status" value="1"/>
</dbReference>
<keyword evidence="6" id="KW-0255">Endonuclease</keyword>
<protein>
    <submittedName>
        <fullName evidence="13">Rne/Rng family ribonuclease</fullName>
    </submittedName>
</protein>